<sequence length="80" mass="8350">MNAVKFQASQPKKWGRRSVAVGVIGASVLGSGAVSAADWTSMTTGLSFAGEESAIIAITGVLFTFYVVRKGANLLLSMIR</sequence>
<dbReference type="EMBL" id="PXNP01000023">
    <property type="protein sequence ID" value="PSF10575.1"/>
    <property type="molecule type" value="Genomic_DNA"/>
</dbReference>
<organism evidence="2 3">
    <name type="scientific">Marinobacter fuscus</name>
    <dbReference type="NCBI Taxonomy" id="2109942"/>
    <lineage>
        <taxon>Bacteria</taxon>
        <taxon>Pseudomonadati</taxon>
        <taxon>Pseudomonadota</taxon>
        <taxon>Gammaproteobacteria</taxon>
        <taxon>Pseudomonadales</taxon>
        <taxon>Marinobacteraceae</taxon>
        <taxon>Marinobacter</taxon>
    </lineage>
</organism>
<dbReference type="OrthoDB" id="6370359at2"/>
<evidence type="ECO:0000313" key="3">
    <source>
        <dbReference type="Proteomes" id="UP000239866"/>
    </source>
</evidence>
<proteinExistence type="predicted"/>
<keyword evidence="1" id="KW-1133">Transmembrane helix</keyword>
<reference evidence="2 3" key="1">
    <citation type="submission" date="2018-03" db="EMBL/GenBank/DDBJ databases">
        <title>Marinobacter brunus sp. nov., a marine bacterium of Gamma-proteobacteria isolated from the surface seawater of the South China Sea.</title>
        <authorList>
            <person name="Cheng H."/>
            <person name="Wu Y.-H."/>
            <person name="Xamxidin M."/>
            <person name="Xu X.-W."/>
        </authorList>
    </citation>
    <scope>NUCLEOTIDE SEQUENCE [LARGE SCALE GENOMIC DNA]</scope>
    <source>
        <strain evidence="2 3">NH169-3</strain>
    </source>
</reference>
<keyword evidence="1" id="KW-0472">Membrane</keyword>
<accession>A0A2T1KKG7</accession>
<evidence type="ECO:0000256" key="1">
    <source>
        <dbReference type="SAM" id="Phobius"/>
    </source>
</evidence>
<dbReference type="Proteomes" id="UP000239866">
    <property type="component" value="Unassembled WGS sequence"/>
</dbReference>
<dbReference type="AlphaFoldDB" id="A0A2T1KKG7"/>
<feature type="transmembrane region" description="Helical" evidence="1">
    <location>
        <begin position="46"/>
        <end position="68"/>
    </location>
</feature>
<gene>
    <name evidence="2" type="ORF">C7H09_06425</name>
</gene>
<dbReference type="RefSeq" id="WP_106761776.1">
    <property type="nucleotide sequence ID" value="NZ_PXNP01000023.1"/>
</dbReference>
<keyword evidence="3" id="KW-1185">Reference proteome</keyword>
<name>A0A2T1KKG7_9GAMM</name>
<protein>
    <submittedName>
        <fullName evidence="2">Uncharacterized protein</fullName>
    </submittedName>
</protein>
<evidence type="ECO:0000313" key="2">
    <source>
        <dbReference type="EMBL" id="PSF10575.1"/>
    </source>
</evidence>
<comment type="caution">
    <text evidence="2">The sequence shown here is derived from an EMBL/GenBank/DDBJ whole genome shotgun (WGS) entry which is preliminary data.</text>
</comment>
<keyword evidence="1" id="KW-0812">Transmembrane</keyword>